<reference evidence="2 3" key="1">
    <citation type="submission" date="2019-04" db="EMBL/GenBank/DDBJ databases">
        <title>Draft Whole-Genome sequence of the purple photosynthetic bacterium Rhodobacter capsulatus SP108 with an indigenous class A beta-lactamase.</title>
        <authorList>
            <person name="Robertson S."/>
            <person name="Meyer T.E."/>
            <person name="Kyndt J.A."/>
        </authorList>
    </citation>
    <scope>NUCLEOTIDE SEQUENCE [LARGE SCALE GENOMIC DNA]</scope>
    <source>
        <strain evidence="2 3">SP108</strain>
    </source>
</reference>
<dbReference type="AlphaFoldDB" id="A0A4U1JLR2"/>
<dbReference type="OrthoDB" id="9806288at2"/>
<name>A0A4U1JLR2_RHOCA</name>
<dbReference type="Proteomes" id="UP000310597">
    <property type="component" value="Unassembled WGS sequence"/>
</dbReference>
<comment type="caution">
    <text evidence="2">The sequence shown here is derived from an EMBL/GenBank/DDBJ whole genome shotgun (WGS) entry which is preliminary data.</text>
</comment>
<feature type="domain" description="SsuA/THI5-like" evidence="1">
    <location>
        <begin position="59"/>
        <end position="270"/>
    </location>
</feature>
<sequence length="343" mass="36098">MPQTPSPSRLSRRSLIKGAAAAVVTTGALAAGGARLFTPAIAGPAPKVRLAWTEVAACHSPLGFGVAKGLFAKQGVDVELFNQGASGQTLIQALATGKADIGSGLTFEWLKPLEQGFDVKLFAGTHGGCTRLLATEASGVSDLQSLRGKTIVSYDVASPPKQSFQVALAKAGLDPERDVNWTVAPFDLLGEVAARGGADAVAQLDPWAWSLQKQHKFKLIADTQTGVFQDAVCCVLGANGPFLEQNRDALQRVAAANIEIHEYAAAHPEEVAAWYKQALNPAGLSTEDLAEILAGFVLHNHPVGAPLVREIARASSDLKLIKVIDEGTDPEDFARRITVNLLG</sequence>
<organism evidence="2 3">
    <name type="scientific">Rhodobacter capsulatus</name>
    <name type="common">Rhodopseudomonas capsulata</name>
    <dbReference type="NCBI Taxonomy" id="1061"/>
    <lineage>
        <taxon>Bacteria</taxon>
        <taxon>Pseudomonadati</taxon>
        <taxon>Pseudomonadota</taxon>
        <taxon>Alphaproteobacteria</taxon>
        <taxon>Rhodobacterales</taxon>
        <taxon>Rhodobacter group</taxon>
        <taxon>Rhodobacter</taxon>
    </lineage>
</organism>
<dbReference type="InterPro" id="IPR015168">
    <property type="entry name" value="SsuA/THI5"/>
</dbReference>
<dbReference type="Gene3D" id="3.40.190.10">
    <property type="entry name" value="Periplasmic binding protein-like II"/>
    <property type="match status" value="2"/>
</dbReference>
<dbReference type="InterPro" id="IPR006311">
    <property type="entry name" value="TAT_signal"/>
</dbReference>
<evidence type="ECO:0000259" key="1">
    <source>
        <dbReference type="Pfam" id="PF09084"/>
    </source>
</evidence>
<evidence type="ECO:0000313" key="2">
    <source>
        <dbReference type="EMBL" id="TKD14551.1"/>
    </source>
</evidence>
<dbReference type="PANTHER" id="PTHR30024">
    <property type="entry name" value="ALIPHATIC SULFONATES-BINDING PROTEIN-RELATED"/>
    <property type="match status" value="1"/>
</dbReference>
<evidence type="ECO:0000313" key="3">
    <source>
        <dbReference type="Proteomes" id="UP000310597"/>
    </source>
</evidence>
<dbReference type="PROSITE" id="PS51318">
    <property type="entry name" value="TAT"/>
    <property type="match status" value="1"/>
</dbReference>
<accession>A0A4U1JLR2</accession>
<dbReference type="SUPFAM" id="SSF53850">
    <property type="entry name" value="Periplasmic binding protein-like II"/>
    <property type="match status" value="1"/>
</dbReference>
<dbReference type="RefSeq" id="WP_136909079.1">
    <property type="nucleotide sequence ID" value="NZ_SWJZ01000100.1"/>
</dbReference>
<dbReference type="PANTHER" id="PTHR30024:SF21">
    <property type="entry name" value="ABC TRANSPORTER SUBSTRATE-BINDING PROTEIN"/>
    <property type="match status" value="1"/>
</dbReference>
<gene>
    <name evidence="2" type="ORF">FBT96_17905</name>
</gene>
<protein>
    <submittedName>
        <fullName evidence="2">ABC transporter substrate-binding protein</fullName>
    </submittedName>
</protein>
<dbReference type="EMBL" id="SWJZ01000100">
    <property type="protein sequence ID" value="TKD14551.1"/>
    <property type="molecule type" value="Genomic_DNA"/>
</dbReference>
<proteinExistence type="predicted"/>
<dbReference type="Pfam" id="PF09084">
    <property type="entry name" value="NMT1"/>
    <property type="match status" value="1"/>
</dbReference>